<reference evidence="7" key="1">
    <citation type="submission" date="2016-10" db="EMBL/GenBank/DDBJ databases">
        <authorList>
            <person name="Varghese N."/>
            <person name="Submissions S."/>
        </authorList>
    </citation>
    <scope>NUCLEOTIDE SEQUENCE [LARGE SCALE GENOMIC DNA]</scope>
    <source>
        <strain evidence="7">DSM 23256</strain>
    </source>
</reference>
<gene>
    <name evidence="6" type="ORF">SAMN05660235_02506</name>
</gene>
<dbReference type="GO" id="GO:0030145">
    <property type="term" value="F:manganese ion binding"/>
    <property type="evidence" value="ECO:0007669"/>
    <property type="project" value="InterPro"/>
</dbReference>
<dbReference type="PANTHER" id="PTHR39181:SF1">
    <property type="entry name" value="TYROSINE-PROTEIN PHOSPHATASE YWQE"/>
    <property type="match status" value="1"/>
</dbReference>
<dbReference type="InterPro" id="IPR016667">
    <property type="entry name" value="Caps_polysacc_synth_CpsB/CapC"/>
</dbReference>
<dbReference type="OrthoDB" id="9788539at2"/>
<dbReference type="EC" id="3.1.3.48" evidence="2"/>
<evidence type="ECO:0000256" key="5">
    <source>
        <dbReference type="ARBA" id="ARBA00051722"/>
    </source>
</evidence>
<evidence type="ECO:0000256" key="4">
    <source>
        <dbReference type="ARBA" id="ARBA00022912"/>
    </source>
</evidence>
<evidence type="ECO:0000256" key="3">
    <source>
        <dbReference type="ARBA" id="ARBA00022801"/>
    </source>
</evidence>
<keyword evidence="7" id="KW-1185">Reference proteome</keyword>
<comment type="catalytic activity">
    <reaction evidence="5">
        <text>O-phospho-L-tyrosyl-[protein] + H2O = L-tyrosyl-[protein] + phosphate</text>
        <dbReference type="Rhea" id="RHEA:10684"/>
        <dbReference type="Rhea" id="RHEA-COMP:10136"/>
        <dbReference type="Rhea" id="RHEA-COMP:20101"/>
        <dbReference type="ChEBI" id="CHEBI:15377"/>
        <dbReference type="ChEBI" id="CHEBI:43474"/>
        <dbReference type="ChEBI" id="CHEBI:46858"/>
        <dbReference type="ChEBI" id="CHEBI:61978"/>
        <dbReference type="EC" id="3.1.3.48"/>
    </reaction>
</comment>
<name>A0A1G7NBQ9_9FIRM</name>
<dbReference type="RefSeq" id="WP_093691366.1">
    <property type="nucleotide sequence ID" value="NZ_FNBU01000023.1"/>
</dbReference>
<organism evidence="6 7">
    <name type="scientific">Sporolituus thermophilus DSM 23256</name>
    <dbReference type="NCBI Taxonomy" id="1123285"/>
    <lineage>
        <taxon>Bacteria</taxon>
        <taxon>Bacillati</taxon>
        <taxon>Bacillota</taxon>
        <taxon>Negativicutes</taxon>
        <taxon>Selenomonadales</taxon>
        <taxon>Sporomusaceae</taxon>
        <taxon>Sporolituus</taxon>
    </lineage>
</organism>
<dbReference type="PIRSF" id="PIRSF016557">
    <property type="entry name" value="Caps_synth_CpsB"/>
    <property type="match status" value="1"/>
</dbReference>
<dbReference type="EMBL" id="FNBU01000023">
    <property type="protein sequence ID" value="SDF71508.1"/>
    <property type="molecule type" value="Genomic_DNA"/>
</dbReference>
<evidence type="ECO:0000256" key="1">
    <source>
        <dbReference type="ARBA" id="ARBA00005750"/>
    </source>
</evidence>
<accession>A0A1G7NBQ9</accession>
<protein>
    <recommendedName>
        <fullName evidence="2">protein-tyrosine-phosphatase</fullName>
        <ecNumber evidence="2">3.1.3.48</ecNumber>
    </recommendedName>
</protein>
<dbReference type="GO" id="GO:0004725">
    <property type="term" value="F:protein tyrosine phosphatase activity"/>
    <property type="evidence" value="ECO:0007669"/>
    <property type="project" value="UniProtKB-EC"/>
</dbReference>
<comment type="similarity">
    <text evidence="1">Belongs to the metallo-dependent hydrolases superfamily. CpsB/CapC family.</text>
</comment>
<dbReference type="SUPFAM" id="SSF89550">
    <property type="entry name" value="PHP domain-like"/>
    <property type="match status" value="1"/>
</dbReference>
<dbReference type="STRING" id="1123285.SAMN05660235_02506"/>
<dbReference type="Proteomes" id="UP000243333">
    <property type="component" value="Unassembled WGS sequence"/>
</dbReference>
<keyword evidence="3" id="KW-0378">Hydrolase</keyword>
<dbReference type="InterPro" id="IPR016195">
    <property type="entry name" value="Pol/histidinol_Pase-like"/>
</dbReference>
<evidence type="ECO:0000256" key="2">
    <source>
        <dbReference type="ARBA" id="ARBA00013064"/>
    </source>
</evidence>
<dbReference type="PANTHER" id="PTHR39181">
    <property type="entry name" value="TYROSINE-PROTEIN PHOSPHATASE YWQE"/>
    <property type="match status" value="1"/>
</dbReference>
<proteinExistence type="inferred from homology"/>
<dbReference type="AlphaFoldDB" id="A0A1G7NBQ9"/>
<dbReference type="Gene3D" id="3.20.20.140">
    <property type="entry name" value="Metal-dependent hydrolases"/>
    <property type="match status" value="1"/>
</dbReference>
<dbReference type="Pfam" id="PF19567">
    <property type="entry name" value="CpsB_CapC"/>
    <property type="match status" value="1"/>
</dbReference>
<sequence>MFDLHSHILPTIDDGAPDWDTALAMVQTAVETGTTAIVATPHVIEGGWLPDWEDITARCCELAAAAQDSGLDITIYPGAEVALAMEILERVGGPGSYCINGGKYMLVELPATHIPAFADEFFFTLQARGITPIIAHPERHPEIARDPEILKAWIEKGILAQLNGPSLTGRMGQRVMATAELLLTNNMVHCIGSDAHGSRTRSPRLTPAVAKITALVGAAQASRLLYENPKKIINGEDIEAPAVEAITYPKKSGFFKNLLSRFW</sequence>
<evidence type="ECO:0000313" key="7">
    <source>
        <dbReference type="Proteomes" id="UP000243333"/>
    </source>
</evidence>
<keyword evidence="4" id="KW-0904">Protein phosphatase</keyword>
<evidence type="ECO:0000313" key="6">
    <source>
        <dbReference type="EMBL" id="SDF71508.1"/>
    </source>
</evidence>